<feature type="transmembrane region" description="Helical" evidence="2">
    <location>
        <begin position="323"/>
        <end position="340"/>
    </location>
</feature>
<gene>
    <name evidence="4" type="ORF">CVT25_005673</name>
</gene>
<accession>A0A409VLC7</accession>
<evidence type="ECO:0000256" key="2">
    <source>
        <dbReference type="SAM" id="Phobius"/>
    </source>
</evidence>
<evidence type="ECO:0000313" key="4">
    <source>
        <dbReference type="EMBL" id="PPQ67072.1"/>
    </source>
</evidence>
<feature type="transmembrane region" description="Helical" evidence="2">
    <location>
        <begin position="422"/>
        <end position="439"/>
    </location>
</feature>
<proteinExistence type="predicted"/>
<dbReference type="PANTHER" id="PTHR12975">
    <property type="entry name" value="TRANSPORT PROTEIN TRAPP"/>
    <property type="match status" value="1"/>
</dbReference>
<keyword evidence="5" id="KW-1185">Reference proteome</keyword>
<dbReference type="Pfam" id="PF12739">
    <property type="entry name" value="TRAPPC-Trs85"/>
    <property type="match status" value="1"/>
</dbReference>
<feature type="compositionally biased region" description="Pro residues" evidence="1">
    <location>
        <begin position="1017"/>
        <end position="1026"/>
    </location>
</feature>
<evidence type="ECO:0000259" key="3">
    <source>
        <dbReference type="Pfam" id="PF03815"/>
    </source>
</evidence>
<dbReference type="InterPro" id="IPR024420">
    <property type="entry name" value="TRAPP_III_complex_Trs85"/>
</dbReference>
<feature type="region of interest" description="Disordered" evidence="1">
    <location>
        <begin position="1105"/>
        <end position="1145"/>
    </location>
</feature>
<dbReference type="GO" id="GO:1990072">
    <property type="term" value="C:TRAPPIII protein complex"/>
    <property type="evidence" value="ECO:0007669"/>
    <property type="project" value="TreeGrafter"/>
</dbReference>
<dbReference type="InParanoid" id="A0A409VLC7"/>
<dbReference type="SUPFAM" id="SSF69848">
    <property type="entry name" value="LCCL domain"/>
    <property type="match status" value="1"/>
</dbReference>
<keyword evidence="2" id="KW-0472">Membrane</keyword>
<feature type="region of interest" description="Disordered" evidence="1">
    <location>
        <begin position="1"/>
        <end position="26"/>
    </location>
</feature>
<dbReference type="Gene3D" id="2.170.130.20">
    <property type="entry name" value="LCCL-like domain"/>
    <property type="match status" value="1"/>
</dbReference>
<feature type="transmembrane region" description="Helical" evidence="2">
    <location>
        <begin position="382"/>
        <end position="402"/>
    </location>
</feature>
<protein>
    <recommendedName>
        <fullName evidence="3">LCCL domain-containing protein</fullName>
    </recommendedName>
</protein>
<feature type="transmembrane region" description="Helical" evidence="2">
    <location>
        <begin position="128"/>
        <end position="147"/>
    </location>
</feature>
<dbReference type="OrthoDB" id="203724at2759"/>
<feature type="region of interest" description="Disordered" evidence="1">
    <location>
        <begin position="1017"/>
        <end position="1051"/>
    </location>
</feature>
<feature type="transmembrane region" description="Helical" evidence="2">
    <location>
        <begin position="478"/>
        <end position="497"/>
    </location>
</feature>
<feature type="transmembrane region" description="Helical" evidence="2">
    <location>
        <begin position="451"/>
        <end position="472"/>
    </location>
</feature>
<keyword evidence="2" id="KW-0812">Transmembrane</keyword>
<evidence type="ECO:0000313" key="5">
    <source>
        <dbReference type="Proteomes" id="UP000283269"/>
    </source>
</evidence>
<evidence type="ECO:0000256" key="1">
    <source>
        <dbReference type="SAM" id="MobiDB-lite"/>
    </source>
</evidence>
<feature type="transmembrane region" description="Helical" evidence="2">
    <location>
        <begin position="352"/>
        <end position="370"/>
    </location>
</feature>
<dbReference type="InterPro" id="IPR036609">
    <property type="entry name" value="LCCL_sf"/>
</dbReference>
<dbReference type="PANTHER" id="PTHR12975:SF6">
    <property type="entry name" value="TRAFFICKING PROTEIN PARTICLE COMPLEX SUBUNIT 8"/>
    <property type="match status" value="1"/>
</dbReference>
<organism evidence="4 5">
    <name type="scientific">Psilocybe cyanescens</name>
    <dbReference type="NCBI Taxonomy" id="93625"/>
    <lineage>
        <taxon>Eukaryota</taxon>
        <taxon>Fungi</taxon>
        <taxon>Dikarya</taxon>
        <taxon>Basidiomycota</taxon>
        <taxon>Agaricomycotina</taxon>
        <taxon>Agaricomycetes</taxon>
        <taxon>Agaricomycetidae</taxon>
        <taxon>Agaricales</taxon>
        <taxon>Agaricineae</taxon>
        <taxon>Strophariaceae</taxon>
        <taxon>Psilocybe</taxon>
    </lineage>
</organism>
<dbReference type="Pfam" id="PF03815">
    <property type="entry name" value="LCCL"/>
    <property type="match status" value="1"/>
</dbReference>
<feature type="compositionally biased region" description="Polar residues" evidence="1">
    <location>
        <begin position="1030"/>
        <end position="1051"/>
    </location>
</feature>
<reference evidence="4 5" key="1">
    <citation type="journal article" date="2018" name="Evol. Lett.">
        <title>Horizontal gene cluster transfer increased hallucinogenic mushroom diversity.</title>
        <authorList>
            <person name="Reynolds H.T."/>
            <person name="Vijayakumar V."/>
            <person name="Gluck-Thaler E."/>
            <person name="Korotkin H.B."/>
            <person name="Matheny P.B."/>
            <person name="Slot J.C."/>
        </authorList>
    </citation>
    <scope>NUCLEOTIDE SEQUENCE [LARGE SCALE GENOMIC DNA]</scope>
    <source>
        <strain evidence="4 5">2631</strain>
    </source>
</reference>
<dbReference type="Proteomes" id="UP000283269">
    <property type="component" value="Unassembled WGS sequence"/>
</dbReference>
<dbReference type="EMBL" id="NHYD01003976">
    <property type="protein sequence ID" value="PPQ67072.1"/>
    <property type="molecule type" value="Genomic_DNA"/>
</dbReference>
<keyword evidence="2" id="KW-1133">Transmembrane helix</keyword>
<feature type="compositionally biased region" description="Low complexity" evidence="1">
    <location>
        <begin position="1"/>
        <end position="20"/>
    </location>
</feature>
<name>A0A409VLC7_PSICY</name>
<comment type="caution">
    <text evidence="4">The sequence shown here is derived from an EMBL/GenBank/DDBJ whole genome shotgun (WGS) entry which is preliminary data.</text>
</comment>
<dbReference type="InterPro" id="IPR004043">
    <property type="entry name" value="LCCL"/>
</dbReference>
<sequence length="2111" mass="233785">MESSSSSHNTAVSSSSRLSSTKLPAEQNVSKQNLVLERPYELEELYGEPILPQSTRRSWLSRTSRAFVNRNPRTGAWITKAIVYLRGPRPKVDLHPPSPLLDIDVHVAGRHIMAPVESTIIKTTRPLTAPWIFVILAAAYIIGFAFFSRAQSFLTPPSSFIGCTSTFYLANNACGQDGDGCGPFGDSSFDFRCPAQCNNVILQNPRTVGNEQVVFKPLLVGGGDSNRTYRGDSFICSAAIQAGIISSQKGGCGSLNLIENFTDFLPFTSHGLTSIGFPTVFPIAFQFLGSTSLSHCADLRNEALAFNILVTSALFILLRPKSIVLYWCLVCIGFWHVILFSQPTGPPPKLDVAFESFLPVLFIAYTFWRLGFRFVMPAFRSAPFESCILYLSGFWVGVLNNLTFDKLPLSRLTSSDLGKRNGAITTLAVMLVIIVILAINQMRVIRKTGWLPYYAGWYIAGGLVTLVLALLPGLELRLHHYIIPMIIIPGTAFPTRLSAIYQGLLLGLFLNGTAAFGLDSILQTADDLRQDAPLGSDLPTWLTNSTNYNTTIPFANQTILWDALIPNWDGFALLVDDVQRYAGPALNFSLASLNASLPHFFRLAVSYSLIILQTFVHRIYSTPPWARRAISRCLRHYGQTGHGLIHFLGLHRTYRHNDRRGHYTNIRFSIVSFSHIKHGLKCTSTVWMDQTDRHEIRTCLLQRGENIHSPIQMQQQQQQMYGGQSRYGAQQFPAPQYAYPQSRYGGMGMGMGGRRGGMGGMGLPLMGGMAGGLLLGDMLDNDFGGGGWGGGGGDWGGGGFGDLAELLESSSLPPLHHILQSFSPLPQVTTRTTTLVSVPHTSFTLRFSDLQDVEDACREDDEQRAIRTIDWITARISKHCAKWVRDMEDSKDNDSVQTPWWNELQRCAEGDFVPAKTEAWNHPVALIFAVSTTAPNPLQAITALHSRTNQLPPWVDTNFLRYTLIIHPHNSLLSAEEAGALYNAVKKQFGLHSYLLSLDLPKPPPPPIRVPALMPRLPQPPAPGSPQPRHFTTPTTPNIPGSSSNPNDSNTIRMQENDIQQTARFAREFVVMSLVPWMEKCVVEWNENFSSTRRLPSRLFSSTRRLFGSQTPTPVPTPPTSSSTSSLTGRPASISLNGGPTPPSQQRRLAEFATILGDFKLAVTVWETLRKDNKGGSDMLPLLLSPSPTIPLYAQASLAATHPNMSDLPPHAQIRVLSYAVRWEAGISTTDFVSNMLEGERWLVWAASNGEEAPSALLLAQAALLSTKKNARRRAALWYVAAATRLEKCGIKPLTMYFLRKAENLYSVRPLKELSPSFWDSEGKSPLVAEGLEDIMSGITHPLGRLLYTTGDLAGAVKLFLSLLRGASTFSSTGVHAFEDGSSKFQSNDKVYLDDFRVAYNYWKSTEPDKISKAGLTMPLKLCVNKHSRLRFSGDNVNGDSNIWWNRQEDWKTFWKSRGERENVVAGGKVSTNELFWVDLIMHNPLDAEINLSNVTLVVEATTVASEPAEDFVEVEIIKEVILSAKGTITVPISLRAKQSTALNITHAKYDFLSLLSTTESLAFRGRRLHDTPLQRQHPTYAPDVVMKVDVVPSEHRLFVTFIEDERLVLLQGENKQTRLWLTNAGSKPIGEVWMIAGADDEIWLGTSDKFENSSLETEVIRSSNSLKPQEPQRLSLNGAGGSTTINPGESVEVPAIFHAEILGDHELCLLFVFREADSQPFHTTTLTRSYEVQPLFKISVTAEPSQSQEHAFILGLDMTNVSQTASIDVMQLTCISPHWTCNSLTEKVFGSLAPTQCFRFLLGASYWGEGTGSEETFAFVANQLSNVLKGGEVEPLTVPPIDLQCSYISQSPNKRSIKSAAITSFIQSGRRRFMAHNISRVHSYIAPASHPAIFPLYNPSVVDIIIFWEIPARGISGHVNVHGITLGAGHARLDSIIEDAESAKVKRSMYAETRRENMEVLDAIRNSEWNAEMNPLALSLKDVGTKLHDFTLGPCHLPLEFRLRNHSVTRPANYTLKLRSDSNSSPNLLPPPYFGRMTFRGTIAPSEFTTVHPKLWVTKPGAYSLNGWVLETEISVPVADANEETKKRRYLLEPPMNEEACVVIRDSRAC</sequence>
<feature type="domain" description="LCCL" evidence="3">
    <location>
        <begin position="181"/>
        <end position="277"/>
    </location>
</feature>